<feature type="compositionally biased region" description="Polar residues" evidence="1">
    <location>
        <begin position="136"/>
        <end position="145"/>
    </location>
</feature>
<sequence length="256" mass="29231">MLVLSSYFIQRSSNEKNNGCGLAEEEGEIGEITLNLKLPSLRSATAEKIATRKHARLHDPARRVLRFRSPTSRRRVKNRAIRLEIEILARFIPDIEIQPRFWNKNETTSDSYRTQKGCNMICSFLFTPMTKKNSKKTTSQLQENTVAEEERPSSTPKKAVNEIDEIFAGKKRKKSEMVNTGKPDEVTKKTDKTKKKKKNMKRKTYGSDDGKFVDRPSRPRKKTEDGLTIYTEEELGISNADAGNTPLCPFDCSCCF</sequence>
<accession>A0A445JZ26</accession>
<dbReference type="PANTHER" id="PTHR34066">
    <property type="entry name" value="GROWTH FACTOR 2"/>
    <property type="match status" value="1"/>
</dbReference>
<proteinExistence type="predicted"/>
<evidence type="ECO:0000256" key="1">
    <source>
        <dbReference type="SAM" id="MobiDB-lite"/>
    </source>
</evidence>
<reference evidence="2 3" key="1">
    <citation type="submission" date="2018-09" db="EMBL/GenBank/DDBJ databases">
        <title>A high-quality reference genome of wild soybean provides a powerful tool to mine soybean genomes.</title>
        <authorList>
            <person name="Xie M."/>
            <person name="Chung C.Y.L."/>
            <person name="Li M.-W."/>
            <person name="Wong F.-L."/>
            <person name="Chan T.-F."/>
            <person name="Lam H.-M."/>
        </authorList>
    </citation>
    <scope>NUCLEOTIDE SEQUENCE [LARGE SCALE GENOMIC DNA]</scope>
    <source>
        <strain evidence="3">cv. W05</strain>
        <tissue evidence="2">Hypocotyl of etiolated seedlings</tissue>
    </source>
</reference>
<gene>
    <name evidence="2" type="ORF">D0Y65_018418</name>
</gene>
<feature type="compositionally biased region" description="Basic and acidic residues" evidence="1">
    <location>
        <begin position="205"/>
        <end position="225"/>
    </location>
</feature>
<feature type="region of interest" description="Disordered" evidence="1">
    <location>
        <begin position="171"/>
        <end position="228"/>
    </location>
</feature>
<comment type="caution">
    <text evidence="2">The sequence shown here is derived from an EMBL/GenBank/DDBJ whole genome shotgun (WGS) entry which is preliminary data.</text>
</comment>
<evidence type="ECO:0008006" key="4">
    <source>
        <dbReference type="Google" id="ProtNLM"/>
    </source>
</evidence>
<dbReference type="EMBL" id="QZWG01000007">
    <property type="protein sequence ID" value="RZC03757.1"/>
    <property type="molecule type" value="Genomic_DNA"/>
</dbReference>
<dbReference type="AlphaFoldDB" id="A0A445JZ26"/>
<dbReference type="Pfam" id="PF08576">
    <property type="entry name" value="DUF1764"/>
    <property type="match status" value="1"/>
</dbReference>
<organism evidence="2 3">
    <name type="scientific">Glycine soja</name>
    <name type="common">Wild soybean</name>
    <dbReference type="NCBI Taxonomy" id="3848"/>
    <lineage>
        <taxon>Eukaryota</taxon>
        <taxon>Viridiplantae</taxon>
        <taxon>Streptophyta</taxon>
        <taxon>Embryophyta</taxon>
        <taxon>Tracheophyta</taxon>
        <taxon>Spermatophyta</taxon>
        <taxon>Magnoliopsida</taxon>
        <taxon>eudicotyledons</taxon>
        <taxon>Gunneridae</taxon>
        <taxon>Pentapetalae</taxon>
        <taxon>rosids</taxon>
        <taxon>fabids</taxon>
        <taxon>Fabales</taxon>
        <taxon>Fabaceae</taxon>
        <taxon>Papilionoideae</taxon>
        <taxon>50 kb inversion clade</taxon>
        <taxon>NPAAA clade</taxon>
        <taxon>indigoferoid/millettioid clade</taxon>
        <taxon>Phaseoleae</taxon>
        <taxon>Glycine</taxon>
        <taxon>Glycine subgen. Soja</taxon>
    </lineage>
</organism>
<protein>
    <recommendedName>
        <fullName evidence="4">DUF1764 domain-containing protein</fullName>
    </recommendedName>
</protein>
<feature type="compositionally biased region" description="Basic residues" evidence="1">
    <location>
        <begin position="191"/>
        <end position="204"/>
    </location>
</feature>
<dbReference type="InterPro" id="IPR013885">
    <property type="entry name" value="DUF1764_euk"/>
</dbReference>
<evidence type="ECO:0000313" key="2">
    <source>
        <dbReference type="EMBL" id="RZC03757.1"/>
    </source>
</evidence>
<dbReference type="PANTHER" id="PTHR34066:SF1">
    <property type="entry name" value="DUF1764 FAMILY PROTEIN"/>
    <property type="match status" value="1"/>
</dbReference>
<evidence type="ECO:0000313" key="3">
    <source>
        <dbReference type="Proteomes" id="UP000289340"/>
    </source>
</evidence>
<name>A0A445JZ26_GLYSO</name>
<keyword evidence="3" id="KW-1185">Reference proteome</keyword>
<dbReference type="Proteomes" id="UP000289340">
    <property type="component" value="Chromosome 7"/>
</dbReference>
<feature type="region of interest" description="Disordered" evidence="1">
    <location>
        <begin position="132"/>
        <end position="157"/>
    </location>
</feature>